<dbReference type="CDD" id="cd16448">
    <property type="entry name" value="RING-H2"/>
    <property type="match status" value="1"/>
</dbReference>
<accession>A0A9W9ZTQ4</accession>
<dbReference type="Proteomes" id="UP001163046">
    <property type="component" value="Unassembled WGS sequence"/>
</dbReference>
<dbReference type="PANTHER" id="PTHR45798:SF97">
    <property type="entry name" value="ALCOHOL-SENSITIVE RING FINGER PROTEIN 1"/>
    <property type="match status" value="1"/>
</dbReference>
<dbReference type="GO" id="GO:0008270">
    <property type="term" value="F:zinc ion binding"/>
    <property type="evidence" value="ECO:0007669"/>
    <property type="project" value="UniProtKB-KW"/>
</dbReference>
<evidence type="ECO:0000256" key="2">
    <source>
        <dbReference type="ARBA" id="ARBA00022771"/>
    </source>
</evidence>
<sequence>MTVSVTIDKDATASCVLQKAVEAFKLMDTDMQDQHFRLLYPDLKNEVNALPGSEEPFSPRKYVELLGTYFSKVKLYIVTDSDWMACQLYSTEYQPVTFIFNAVNGSCLYQSELLQESGSDSEHDKGKQQNEKEKNEKDKKEEEESFNDDDEVYFKGQTPDKYKGNRESDIQIQCAICQKDIKSEEMSAIPVGCSCIFHQFCLEEWLKTSDDGSIKCPVCNTVFCEMDSSIFGI</sequence>
<dbReference type="EMBL" id="MU825875">
    <property type="protein sequence ID" value="KAJ7386903.1"/>
    <property type="molecule type" value="Genomic_DNA"/>
</dbReference>
<keyword evidence="2 4" id="KW-0863">Zinc-finger</keyword>
<dbReference type="Gene3D" id="3.30.40.10">
    <property type="entry name" value="Zinc/RING finger domain, C3HC4 (zinc finger)"/>
    <property type="match status" value="1"/>
</dbReference>
<dbReference type="InterPro" id="IPR013083">
    <property type="entry name" value="Znf_RING/FYVE/PHD"/>
</dbReference>
<dbReference type="SMART" id="SM00744">
    <property type="entry name" value="RINGv"/>
    <property type="match status" value="1"/>
</dbReference>
<dbReference type="InterPro" id="IPR052788">
    <property type="entry name" value="RING-type_E3_ligase_ATL"/>
</dbReference>
<dbReference type="Pfam" id="PF13639">
    <property type="entry name" value="zf-RING_2"/>
    <property type="match status" value="1"/>
</dbReference>
<dbReference type="AlphaFoldDB" id="A0A9W9ZTQ4"/>
<evidence type="ECO:0000313" key="8">
    <source>
        <dbReference type="Proteomes" id="UP001163046"/>
    </source>
</evidence>
<dbReference type="InterPro" id="IPR001841">
    <property type="entry name" value="Znf_RING"/>
</dbReference>
<evidence type="ECO:0000259" key="6">
    <source>
        <dbReference type="PROSITE" id="PS50089"/>
    </source>
</evidence>
<evidence type="ECO:0000256" key="4">
    <source>
        <dbReference type="PROSITE-ProRule" id="PRU00175"/>
    </source>
</evidence>
<protein>
    <recommendedName>
        <fullName evidence="6">RING-type domain-containing protein</fullName>
    </recommendedName>
</protein>
<feature type="compositionally biased region" description="Basic and acidic residues" evidence="5">
    <location>
        <begin position="120"/>
        <end position="142"/>
    </location>
</feature>
<dbReference type="PANTHER" id="PTHR45798">
    <property type="entry name" value="RING-H2 FINGER PROTEIN ATL61-RELATED-RELATED"/>
    <property type="match status" value="1"/>
</dbReference>
<feature type="domain" description="RING-type" evidence="6">
    <location>
        <begin position="174"/>
        <end position="220"/>
    </location>
</feature>
<comment type="caution">
    <text evidence="7">The sequence shown here is derived from an EMBL/GenBank/DDBJ whole genome shotgun (WGS) entry which is preliminary data.</text>
</comment>
<proteinExistence type="predicted"/>
<dbReference type="PROSITE" id="PS50089">
    <property type="entry name" value="ZF_RING_2"/>
    <property type="match status" value="1"/>
</dbReference>
<evidence type="ECO:0000313" key="7">
    <source>
        <dbReference type="EMBL" id="KAJ7386903.1"/>
    </source>
</evidence>
<feature type="region of interest" description="Disordered" evidence="5">
    <location>
        <begin position="118"/>
        <end position="151"/>
    </location>
</feature>
<reference evidence="7" key="1">
    <citation type="submission" date="2023-01" db="EMBL/GenBank/DDBJ databases">
        <title>Genome assembly of the deep-sea coral Lophelia pertusa.</title>
        <authorList>
            <person name="Herrera S."/>
            <person name="Cordes E."/>
        </authorList>
    </citation>
    <scope>NUCLEOTIDE SEQUENCE</scope>
    <source>
        <strain evidence="7">USNM1676648</strain>
        <tissue evidence="7">Polyp</tissue>
    </source>
</reference>
<evidence type="ECO:0000256" key="1">
    <source>
        <dbReference type="ARBA" id="ARBA00022723"/>
    </source>
</evidence>
<evidence type="ECO:0000256" key="5">
    <source>
        <dbReference type="SAM" id="MobiDB-lite"/>
    </source>
</evidence>
<evidence type="ECO:0000256" key="3">
    <source>
        <dbReference type="ARBA" id="ARBA00022833"/>
    </source>
</evidence>
<keyword evidence="1" id="KW-0479">Metal-binding</keyword>
<gene>
    <name evidence="7" type="ORF">OS493_006937</name>
</gene>
<keyword evidence="8" id="KW-1185">Reference proteome</keyword>
<organism evidence="7 8">
    <name type="scientific">Desmophyllum pertusum</name>
    <dbReference type="NCBI Taxonomy" id="174260"/>
    <lineage>
        <taxon>Eukaryota</taxon>
        <taxon>Metazoa</taxon>
        <taxon>Cnidaria</taxon>
        <taxon>Anthozoa</taxon>
        <taxon>Hexacorallia</taxon>
        <taxon>Scleractinia</taxon>
        <taxon>Caryophylliina</taxon>
        <taxon>Caryophylliidae</taxon>
        <taxon>Desmophyllum</taxon>
    </lineage>
</organism>
<dbReference type="OrthoDB" id="9984778at2759"/>
<dbReference type="InterPro" id="IPR011016">
    <property type="entry name" value="Znf_RING-CH"/>
</dbReference>
<keyword evidence="3" id="KW-0862">Zinc</keyword>
<dbReference type="SUPFAM" id="SSF57850">
    <property type="entry name" value="RING/U-box"/>
    <property type="match status" value="1"/>
</dbReference>
<name>A0A9W9ZTQ4_9CNID</name>